<evidence type="ECO:0000313" key="3">
    <source>
        <dbReference type="EMBL" id="RAQ97513.1"/>
    </source>
</evidence>
<proteinExistence type="predicted"/>
<feature type="transmembrane region" description="Helical" evidence="1">
    <location>
        <begin position="175"/>
        <end position="194"/>
    </location>
</feature>
<sequence>MTVNRERKRQALPANAALESETSRLAPMPEQLTATNPTASAVAGEPLPEAVRAYMEPRFGHDFSQVRIYADAGAAQTAQALNARAYTVGQNIFFGPGAYTPQTDEGRRLLAHELSHVVQQPGEIAPGTPLVVGPVDDHYEREAEQVAARVMAAPTATEVAGGLSAAPAQVIRRSWLGSVLGGIGGAVVGAVGGFFVGGPAGAVIGGVAGLLGGAAAGDRLSQQRRSLTPDEIAYAREIYADSLDYSAITITKHSILSSGASRTVGNTINLEDVYYDGDTLNLTPEGRLILIHEMGHVWQYQHGGLAYIPESLIAQIRGAVGGGSRNAAYDWRAAIQAGTPWEEWNPEQQAEAIEDYNRALRRTRDGTATAQDYKDLSTLQPYIDRVRRGEGAPHGMLGAWLGGIGGAVGGFLVGGPVGAFFGGLGGLVGGSLLGAALK</sequence>
<protein>
    <recommendedName>
        <fullName evidence="2">eCIS core domain-containing protein</fullName>
    </recommendedName>
</protein>
<keyword evidence="1" id="KW-0812">Transmembrane</keyword>
<feature type="transmembrane region" description="Helical" evidence="1">
    <location>
        <begin position="200"/>
        <end position="217"/>
    </location>
</feature>
<keyword evidence="1" id="KW-1133">Transmembrane helix</keyword>
<organism evidence="3 4">
    <name type="scientific">Thermogemmatispora tikiterensis</name>
    <dbReference type="NCBI Taxonomy" id="1825093"/>
    <lineage>
        <taxon>Bacteria</taxon>
        <taxon>Bacillati</taxon>
        <taxon>Chloroflexota</taxon>
        <taxon>Ktedonobacteria</taxon>
        <taxon>Thermogemmatisporales</taxon>
        <taxon>Thermogemmatisporaceae</taxon>
        <taxon>Thermogemmatispora</taxon>
    </lineage>
</organism>
<name>A0A328VPB0_9CHLR</name>
<feature type="domain" description="eCIS core" evidence="2">
    <location>
        <begin position="46"/>
        <end position="122"/>
    </location>
</feature>
<dbReference type="EMBL" id="MCIF01000002">
    <property type="protein sequence ID" value="RAQ97513.1"/>
    <property type="molecule type" value="Genomic_DNA"/>
</dbReference>
<comment type="caution">
    <text evidence="3">The sequence shown here is derived from an EMBL/GenBank/DDBJ whole genome shotgun (WGS) entry which is preliminary data.</text>
</comment>
<dbReference type="AlphaFoldDB" id="A0A328VPB0"/>
<evidence type="ECO:0000259" key="2">
    <source>
        <dbReference type="Pfam" id="PF13699"/>
    </source>
</evidence>
<keyword evidence="1" id="KW-0472">Membrane</keyword>
<accession>A0A328VPB0</accession>
<keyword evidence="4" id="KW-1185">Reference proteome</keyword>
<evidence type="ECO:0000256" key="1">
    <source>
        <dbReference type="SAM" id="Phobius"/>
    </source>
</evidence>
<evidence type="ECO:0000313" key="4">
    <source>
        <dbReference type="Proteomes" id="UP000248706"/>
    </source>
</evidence>
<dbReference type="Pfam" id="PF13699">
    <property type="entry name" value="eCIS_core"/>
    <property type="match status" value="1"/>
</dbReference>
<feature type="transmembrane region" description="Helical" evidence="1">
    <location>
        <begin position="395"/>
        <end position="413"/>
    </location>
</feature>
<dbReference type="InterPro" id="IPR025295">
    <property type="entry name" value="eCIS_core_dom"/>
</dbReference>
<reference evidence="3 4" key="1">
    <citation type="submission" date="2016-08" db="EMBL/GenBank/DDBJ databases">
        <title>Analysis of Carbohydrate Active Enzymes in Thermogemmatispora T81 Reveals Carbohydrate Degradation Ability.</title>
        <authorList>
            <person name="Tomazini A."/>
            <person name="Lal S."/>
            <person name="Stott M."/>
            <person name="Henrissat B."/>
            <person name="Polikarpov I."/>
            <person name="Sparling R."/>
            <person name="Levin D.B."/>
        </authorList>
    </citation>
    <scope>NUCLEOTIDE SEQUENCE [LARGE SCALE GENOMIC DNA]</scope>
    <source>
        <strain evidence="3 4">T81</strain>
    </source>
</reference>
<feature type="transmembrane region" description="Helical" evidence="1">
    <location>
        <begin position="419"/>
        <end position="437"/>
    </location>
</feature>
<dbReference type="Proteomes" id="UP000248706">
    <property type="component" value="Unassembled WGS sequence"/>
</dbReference>
<gene>
    <name evidence="3" type="ORF">A4R35_18395</name>
</gene>